<evidence type="ECO:0000259" key="1">
    <source>
        <dbReference type="Pfam" id="PF13521"/>
    </source>
</evidence>
<dbReference type="PANTHER" id="PTHR34932:SF1">
    <property type="entry name" value="TRPL TRANSLOCATION DEFECT PROTEIN 14"/>
    <property type="match status" value="1"/>
</dbReference>
<accession>A0A1G2DFD0</accession>
<organism evidence="2 3">
    <name type="scientific">Candidatus Lloydbacteria bacterium RIFCSPHIGHO2_02_FULL_51_22</name>
    <dbReference type="NCBI Taxonomy" id="1798663"/>
    <lineage>
        <taxon>Bacteria</taxon>
        <taxon>Candidatus Lloydiibacteriota</taxon>
    </lineage>
</organism>
<gene>
    <name evidence="2" type="ORF">A3D67_04590</name>
</gene>
<dbReference type="InterPro" id="IPR027417">
    <property type="entry name" value="P-loop_NTPase"/>
</dbReference>
<evidence type="ECO:0000313" key="2">
    <source>
        <dbReference type="EMBL" id="OGZ12253.1"/>
    </source>
</evidence>
<dbReference type="SUPFAM" id="SSF55154">
    <property type="entry name" value="CYTH-like phosphatases"/>
    <property type="match status" value="1"/>
</dbReference>
<dbReference type="Gene3D" id="3.40.50.300">
    <property type="entry name" value="P-loop containing nucleotide triphosphate hydrolases"/>
    <property type="match status" value="1"/>
</dbReference>
<sequence length="370" mass="42044">MNTEIPCLAITGGPCGGKTTSLCYIEEKLRDRGYAVFVVKESATELMTSGVTPSSGLFSEHEFQSFVLRRILETEAFYKTAARLPKSSKKVIICDRGVMDGLAYMNETLFQRILSEQGLSIVDARDARYDAVFHLRSAALGAEAFYSSATNAVRRETPEEAREKDERTLAAWLGHPHVHVIDNSTDFDGKLKRLFQKVCFTLGIPVPMEIERKFFVAKDFDPHTLPVPFQEIEITQAYLPASGHNEVERIRKRGQDGAFVYYHTRKTRVADAGAFRSIEVERHISREEYERLFAARDPSHGVIKKSRFCFEWQNLYFELDEFHAPREDLRILEVELTDDGDSVIIPEFIPVLGECRNFTNEGLARGTLSL</sequence>
<proteinExistence type="predicted"/>
<feature type="domain" description="NadR/Ttd14 AAA" evidence="1">
    <location>
        <begin position="9"/>
        <end position="187"/>
    </location>
</feature>
<dbReference type="AlphaFoldDB" id="A0A1G2DFD0"/>
<dbReference type="GO" id="GO:0005525">
    <property type="term" value="F:GTP binding"/>
    <property type="evidence" value="ECO:0007669"/>
    <property type="project" value="TreeGrafter"/>
</dbReference>
<dbReference type="GO" id="GO:0035091">
    <property type="term" value="F:phosphatidylinositol binding"/>
    <property type="evidence" value="ECO:0007669"/>
    <property type="project" value="TreeGrafter"/>
</dbReference>
<dbReference type="GO" id="GO:0070300">
    <property type="term" value="F:phosphatidic acid binding"/>
    <property type="evidence" value="ECO:0007669"/>
    <property type="project" value="TreeGrafter"/>
</dbReference>
<dbReference type="EMBL" id="MHLN01000008">
    <property type="protein sequence ID" value="OGZ12253.1"/>
    <property type="molecule type" value="Genomic_DNA"/>
</dbReference>
<dbReference type="InterPro" id="IPR038727">
    <property type="entry name" value="NadR/Ttd14_AAA_dom"/>
</dbReference>
<dbReference type="InterPro" id="IPR033469">
    <property type="entry name" value="CYTH-like_dom_sf"/>
</dbReference>
<protein>
    <recommendedName>
        <fullName evidence="1">NadR/Ttd14 AAA domain-containing protein</fullName>
    </recommendedName>
</protein>
<dbReference type="Pfam" id="PF13521">
    <property type="entry name" value="AAA_28"/>
    <property type="match status" value="1"/>
</dbReference>
<comment type="caution">
    <text evidence="2">The sequence shown here is derived from an EMBL/GenBank/DDBJ whole genome shotgun (WGS) entry which is preliminary data.</text>
</comment>
<dbReference type="Gene3D" id="2.40.320.10">
    <property type="entry name" value="Hypothetical Protein Pfu-838710-001"/>
    <property type="match status" value="1"/>
</dbReference>
<dbReference type="SUPFAM" id="SSF52540">
    <property type="entry name" value="P-loop containing nucleoside triphosphate hydrolases"/>
    <property type="match status" value="1"/>
</dbReference>
<evidence type="ECO:0000313" key="3">
    <source>
        <dbReference type="Proteomes" id="UP000178099"/>
    </source>
</evidence>
<reference evidence="2 3" key="1">
    <citation type="journal article" date="2016" name="Nat. Commun.">
        <title>Thousands of microbial genomes shed light on interconnected biogeochemical processes in an aquifer system.</title>
        <authorList>
            <person name="Anantharaman K."/>
            <person name="Brown C.T."/>
            <person name="Hug L.A."/>
            <person name="Sharon I."/>
            <person name="Castelle C.J."/>
            <person name="Probst A.J."/>
            <person name="Thomas B.C."/>
            <person name="Singh A."/>
            <person name="Wilkins M.J."/>
            <person name="Karaoz U."/>
            <person name="Brodie E.L."/>
            <person name="Williams K.H."/>
            <person name="Hubbard S.S."/>
            <person name="Banfield J.F."/>
        </authorList>
    </citation>
    <scope>NUCLEOTIDE SEQUENCE [LARGE SCALE GENOMIC DNA]</scope>
</reference>
<dbReference type="Proteomes" id="UP000178099">
    <property type="component" value="Unassembled WGS sequence"/>
</dbReference>
<dbReference type="InterPro" id="IPR053227">
    <property type="entry name" value="TRPL-trafficking_regulator"/>
</dbReference>
<name>A0A1G2DFD0_9BACT</name>
<dbReference type="PANTHER" id="PTHR34932">
    <property type="entry name" value="TRPL TRANSLOCATION DEFECT PROTEIN 14"/>
    <property type="match status" value="1"/>
</dbReference>